<keyword evidence="4 5" id="KW-0472">Membrane</keyword>
<protein>
    <submittedName>
        <fullName evidence="7">DMT family transporter</fullName>
    </submittedName>
</protein>
<dbReference type="SUPFAM" id="SSF103481">
    <property type="entry name" value="Multidrug resistance efflux transporter EmrE"/>
    <property type="match status" value="2"/>
</dbReference>
<feature type="transmembrane region" description="Helical" evidence="5">
    <location>
        <begin position="261"/>
        <end position="278"/>
    </location>
</feature>
<comment type="subcellular location">
    <subcellularLocation>
        <location evidence="1">Membrane</location>
        <topology evidence="1">Multi-pass membrane protein</topology>
    </subcellularLocation>
</comment>
<feature type="domain" description="EamA" evidence="6">
    <location>
        <begin position="149"/>
        <end position="272"/>
    </location>
</feature>
<dbReference type="Proteomes" id="UP001355056">
    <property type="component" value="Unassembled WGS sequence"/>
</dbReference>
<feature type="transmembrane region" description="Helical" evidence="5">
    <location>
        <begin position="236"/>
        <end position="255"/>
    </location>
</feature>
<dbReference type="EMBL" id="JAXGFP010000002">
    <property type="protein sequence ID" value="MEG3183254.1"/>
    <property type="molecule type" value="Genomic_DNA"/>
</dbReference>
<comment type="caution">
    <text evidence="7">The sequence shown here is derived from an EMBL/GenBank/DDBJ whole genome shotgun (WGS) entry which is preliminary data.</text>
</comment>
<gene>
    <name evidence="7" type="ORF">SNE34_04410</name>
</gene>
<keyword evidence="2 5" id="KW-0812">Transmembrane</keyword>
<feature type="transmembrane region" description="Helical" evidence="5">
    <location>
        <begin position="9"/>
        <end position="30"/>
    </location>
</feature>
<evidence type="ECO:0000256" key="2">
    <source>
        <dbReference type="ARBA" id="ARBA00022692"/>
    </source>
</evidence>
<dbReference type="RefSeq" id="WP_332615078.1">
    <property type="nucleotide sequence ID" value="NZ_JAXGFP010000002.1"/>
</dbReference>
<dbReference type="Gene3D" id="1.10.3730.20">
    <property type="match status" value="1"/>
</dbReference>
<evidence type="ECO:0000256" key="3">
    <source>
        <dbReference type="ARBA" id="ARBA00022989"/>
    </source>
</evidence>
<evidence type="ECO:0000313" key="8">
    <source>
        <dbReference type="Proteomes" id="UP001355056"/>
    </source>
</evidence>
<evidence type="ECO:0000256" key="5">
    <source>
        <dbReference type="SAM" id="Phobius"/>
    </source>
</evidence>
<sequence>MALPTHTRAALLMLGSTGFFALMVIVIRFASESLHTFEVAFFRSFFGLIAALPLLLKHGPGLLRTQQLPRYAVRCVLGTLSMFCGFWAIGHLPLAQAVSLSYSSPLFATIAAVLMLGEVVRARRWSAVVLGFIGVLVIVRPGTEGFSAGTLVAVSAAVISAIVAIQIKQLSHTEPADRIVILTTLFWVPLSLIPALTVWEWPQGITWLWVIAAGGLGTAGHMLWTRALAIGDVSALQPISFMQLPIVAVLAFFLFGEGVDRWTLVGAAIILGANGYIAHREAQLARRAATTAPTSAVKPGE</sequence>
<feature type="domain" description="EamA" evidence="6">
    <location>
        <begin position="9"/>
        <end position="139"/>
    </location>
</feature>
<dbReference type="PANTHER" id="PTHR22911:SF6">
    <property type="entry name" value="SOLUTE CARRIER FAMILY 35 MEMBER G1"/>
    <property type="match status" value="1"/>
</dbReference>
<keyword evidence="3 5" id="KW-1133">Transmembrane helix</keyword>
<feature type="transmembrane region" description="Helical" evidence="5">
    <location>
        <begin position="179"/>
        <end position="199"/>
    </location>
</feature>
<keyword evidence="8" id="KW-1185">Reference proteome</keyword>
<evidence type="ECO:0000313" key="7">
    <source>
        <dbReference type="EMBL" id="MEG3183254.1"/>
    </source>
</evidence>
<dbReference type="Pfam" id="PF00892">
    <property type="entry name" value="EamA"/>
    <property type="match status" value="2"/>
</dbReference>
<accession>A0ABU7YWE1</accession>
<feature type="transmembrane region" description="Helical" evidence="5">
    <location>
        <begin position="205"/>
        <end position="224"/>
    </location>
</feature>
<feature type="transmembrane region" description="Helical" evidence="5">
    <location>
        <begin position="148"/>
        <end position="167"/>
    </location>
</feature>
<dbReference type="InterPro" id="IPR037185">
    <property type="entry name" value="EmrE-like"/>
</dbReference>
<proteinExistence type="predicted"/>
<name>A0ABU7YWE1_9GAMM</name>
<evidence type="ECO:0000259" key="6">
    <source>
        <dbReference type="Pfam" id="PF00892"/>
    </source>
</evidence>
<evidence type="ECO:0000256" key="4">
    <source>
        <dbReference type="ARBA" id="ARBA00023136"/>
    </source>
</evidence>
<dbReference type="PANTHER" id="PTHR22911">
    <property type="entry name" value="ACYL-MALONYL CONDENSING ENZYME-RELATED"/>
    <property type="match status" value="1"/>
</dbReference>
<evidence type="ECO:0000256" key="1">
    <source>
        <dbReference type="ARBA" id="ARBA00004141"/>
    </source>
</evidence>
<reference evidence="7 8" key="1">
    <citation type="journal article" date="2016" name="Int. J. Syst. Evol. Microbiol.">
        <title>Lysobacter erysipheiresistens sp. nov., an antagonist of powdery mildew, isolated from tobacco-cultivated soil.</title>
        <authorList>
            <person name="Xie B."/>
            <person name="Li T."/>
            <person name="Lin X."/>
            <person name="Wang C.J."/>
            <person name="Chen Y.J."/>
            <person name="Liu W.J."/>
            <person name="Zhao Z.W."/>
        </authorList>
    </citation>
    <scope>NUCLEOTIDE SEQUENCE [LARGE SCALE GENOMIC DNA]</scope>
    <source>
        <strain evidence="7 8">RS-LYSO-3</strain>
    </source>
</reference>
<organism evidence="7 8">
    <name type="scientific">Novilysobacter erysipheiresistens</name>
    <dbReference type="NCBI Taxonomy" id="1749332"/>
    <lineage>
        <taxon>Bacteria</taxon>
        <taxon>Pseudomonadati</taxon>
        <taxon>Pseudomonadota</taxon>
        <taxon>Gammaproteobacteria</taxon>
        <taxon>Lysobacterales</taxon>
        <taxon>Lysobacteraceae</taxon>
        <taxon>Novilysobacter</taxon>
    </lineage>
</organism>
<feature type="transmembrane region" description="Helical" evidence="5">
    <location>
        <begin position="95"/>
        <end position="117"/>
    </location>
</feature>
<feature type="transmembrane region" description="Helical" evidence="5">
    <location>
        <begin position="124"/>
        <end position="142"/>
    </location>
</feature>
<feature type="transmembrane region" description="Helical" evidence="5">
    <location>
        <begin position="36"/>
        <end position="56"/>
    </location>
</feature>
<feature type="transmembrane region" description="Helical" evidence="5">
    <location>
        <begin position="68"/>
        <end position="89"/>
    </location>
</feature>
<dbReference type="InterPro" id="IPR000620">
    <property type="entry name" value="EamA_dom"/>
</dbReference>